<sequence>MKQIKFIFFLILTTQILFAQKTVVNEYSIIDKKVLQIPDSLTKTTGGIASYITENFKTDKDKSRAIFIWIASNIRYDIDNMFAMNFYEKKEDKIAKPLKTRKGICENYASLFTDICLKSGMKSFVIEGYTKQNGKVDTIPHAWCAVLLDGSWFLFDPTWGSGYVNEGKFFKKINNQYYKVNPSSLIKSHMPFDYLWQFLNYPVTNQEFYQGKTQQNKTKIFFDFKDSIQLYEKQNHIDQLISSAYRVEKNGVKNSLVFDRLQHLKLEIENEKQTKTVNLYNLVVIDYNEGIIRFNDFINYRNKQFTPNKTDSEIQTMIDISDNKLKEAKNKLGQISNADANTTNMIMQVAKSIDDAIIHVNEQEDWLKVYFSKGKSGRKSMFYERKSTLFGIPLN</sequence>
<dbReference type="PANTHER" id="PTHR46333">
    <property type="entry name" value="CYTOKINESIS PROTEIN 3"/>
    <property type="match status" value="1"/>
</dbReference>
<dbReference type="RefSeq" id="WP_091474002.1">
    <property type="nucleotide sequence ID" value="NZ_FOJT01000002.1"/>
</dbReference>
<evidence type="ECO:0000256" key="1">
    <source>
        <dbReference type="SAM" id="SignalP"/>
    </source>
</evidence>
<proteinExistence type="predicted"/>
<dbReference type="Proteomes" id="UP000199604">
    <property type="component" value="Unassembled WGS sequence"/>
</dbReference>
<organism evidence="3 4">
    <name type="scientific">Flavobacterium swingsii</name>
    <dbReference type="NCBI Taxonomy" id="498292"/>
    <lineage>
        <taxon>Bacteria</taxon>
        <taxon>Pseudomonadati</taxon>
        <taxon>Bacteroidota</taxon>
        <taxon>Flavobacteriia</taxon>
        <taxon>Flavobacteriales</taxon>
        <taxon>Flavobacteriaceae</taxon>
        <taxon>Flavobacterium</taxon>
    </lineage>
</organism>
<gene>
    <name evidence="3" type="ORF">SAMN05660845_0705</name>
</gene>
<keyword evidence="4" id="KW-1185">Reference proteome</keyword>
<dbReference type="Pfam" id="PF01841">
    <property type="entry name" value="Transglut_core"/>
    <property type="match status" value="1"/>
</dbReference>
<reference evidence="4" key="1">
    <citation type="submission" date="2016-10" db="EMBL/GenBank/DDBJ databases">
        <authorList>
            <person name="Varghese N."/>
            <person name="Submissions S."/>
        </authorList>
    </citation>
    <scope>NUCLEOTIDE SEQUENCE [LARGE SCALE GENOMIC DNA]</scope>
    <source>
        <strain evidence="4">DSM 21789</strain>
    </source>
</reference>
<protein>
    <submittedName>
        <fullName evidence="3">Transglutaminase-like superfamily protein</fullName>
    </submittedName>
</protein>
<dbReference type="InterPro" id="IPR038765">
    <property type="entry name" value="Papain-like_cys_pep_sf"/>
</dbReference>
<accession>A0A1I0WDB8</accession>
<evidence type="ECO:0000259" key="2">
    <source>
        <dbReference type="SMART" id="SM00460"/>
    </source>
</evidence>
<dbReference type="InterPro" id="IPR052557">
    <property type="entry name" value="CAP/Cytokinesis_protein"/>
</dbReference>
<dbReference type="SUPFAM" id="SSF54001">
    <property type="entry name" value="Cysteine proteinases"/>
    <property type="match status" value="1"/>
</dbReference>
<evidence type="ECO:0000313" key="3">
    <source>
        <dbReference type="EMBL" id="SFA86631.1"/>
    </source>
</evidence>
<dbReference type="AlphaFoldDB" id="A0A1I0WDB8"/>
<dbReference type="GO" id="GO:0005737">
    <property type="term" value="C:cytoplasm"/>
    <property type="evidence" value="ECO:0007669"/>
    <property type="project" value="TreeGrafter"/>
</dbReference>
<feature type="domain" description="Transglutaminase-like" evidence="2">
    <location>
        <begin position="97"/>
        <end position="159"/>
    </location>
</feature>
<dbReference type="PANTHER" id="PTHR46333:SF2">
    <property type="entry name" value="CYTOKINESIS PROTEIN 3"/>
    <property type="match status" value="1"/>
</dbReference>
<dbReference type="OrthoDB" id="9788327at2"/>
<feature type="signal peptide" evidence="1">
    <location>
        <begin position="1"/>
        <end position="19"/>
    </location>
</feature>
<dbReference type="EMBL" id="FOJT01000002">
    <property type="protein sequence ID" value="SFA86631.1"/>
    <property type="molecule type" value="Genomic_DNA"/>
</dbReference>
<dbReference type="InterPro" id="IPR002931">
    <property type="entry name" value="Transglutaminase-like"/>
</dbReference>
<keyword evidence="1" id="KW-0732">Signal</keyword>
<dbReference type="SMART" id="SM00460">
    <property type="entry name" value="TGc"/>
    <property type="match status" value="1"/>
</dbReference>
<feature type="chain" id="PRO_5011514902" evidence="1">
    <location>
        <begin position="20"/>
        <end position="395"/>
    </location>
</feature>
<dbReference type="STRING" id="498292.SAMN05660845_0705"/>
<dbReference type="Gene3D" id="3.10.620.30">
    <property type="match status" value="1"/>
</dbReference>
<evidence type="ECO:0000313" key="4">
    <source>
        <dbReference type="Proteomes" id="UP000199604"/>
    </source>
</evidence>
<name>A0A1I0WDB8_9FLAO</name>